<dbReference type="RefSeq" id="WP_186773560.1">
    <property type="nucleotide sequence ID" value="NZ_JACOMF010000083.1"/>
</dbReference>
<dbReference type="AlphaFoldDB" id="A0A9X0UK59"/>
<organism evidence="1 2">
    <name type="scientific">Siccirubricoccus deserti</name>
    <dbReference type="NCBI Taxonomy" id="2013562"/>
    <lineage>
        <taxon>Bacteria</taxon>
        <taxon>Pseudomonadati</taxon>
        <taxon>Pseudomonadota</taxon>
        <taxon>Alphaproteobacteria</taxon>
        <taxon>Acetobacterales</taxon>
        <taxon>Roseomonadaceae</taxon>
        <taxon>Siccirubricoccus</taxon>
    </lineage>
</organism>
<name>A0A9X0UK59_9PROT</name>
<evidence type="ECO:0000313" key="1">
    <source>
        <dbReference type="EMBL" id="MBC4018820.1"/>
    </source>
</evidence>
<reference evidence="1" key="1">
    <citation type="submission" date="2020-08" db="EMBL/GenBank/DDBJ databases">
        <authorList>
            <person name="Hu Y."/>
            <person name="Nguyen S.V."/>
            <person name="Li F."/>
            <person name="Fanning S."/>
        </authorList>
    </citation>
    <scope>NUCLEOTIDE SEQUENCE</scope>
    <source>
        <strain evidence="1">SYSU D8009</strain>
    </source>
</reference>
<protein>
    <recommendedName>
        <fullName evidence="3">AlgX/AlgJ SGNH hydrolase-like domain-containing protein</fullName>
    </recommendedName>
</protein>
<keyword evidence="2" id="KW-1185">Reference proteome</keyword>
<dbReference type="EMBL" id="JACOMF010000083">
    <property type="protein sequence ID" value="MBC4018820.1"/>
    <property type="molecule type" value="Genomic_DNA"/>
</dbReference>
<gene>
    <name evidence="1" type="ORF">H7965_26545</name>
</gene>
<comment type="caution">
    <text evidence="1">The sequence shown here is derived from an EMBL/GenBank/DDBJ whole genome shotgun (WGS) entry which is preliminary data.</text>
</comment>
<evidence type="ECO:0008006" key="3">
    <source>
        <dbReference type="Google" id="ProtNLM"/>
    </source>
</evidence>
<dbReference type="Proteomes" id="UP000600101">
    <property type="component" value="Unassembled WGS sequence"/>
</dbReference>
<accession>A0A9X0UK59</accession>
<proteinExistence type="predicted"/>
<evidence type="ECO:0000313" key="2">
    <source>
        <dbReference type="Proteomes" id="UP000600101"/>
    </source>
</evidence>
<sequence>MIVAFLDWIGPHQLGGWAANMANLDHDVVVRIYQGDAVLVECRCDQIREDLPTVRGGRCGFALSLPPCMLVQQLWTIAFNDRALDIFAESGTQRTRVQVSEDARRIILETNAEKLTNSARVFDKAILRTDGRLYLHNGVNEQSTYIYQGKTLDASVADYWSRLIETCSLYGRKLDYTFVFCIAASKESVESATLGLTLSPNRPALSVIRAVDKSARQSVLYTADCLTRQFVDQYKFLKNDTHLNGLGAFLTYQSIAQRLSIPKDTILDFEAIYFHHVVFEGDLAQIMPEFQNVSGYEARVLKSRATVHDVRNNHITYKNPFVPERRIAIFGSSTAGMIAPIFAETASEVHYVKNLALNLELIEFGNLDHLVVLVPERYLSRVHKSNVPIDKLNGWYQRLTGPKD</sequence>